<feature type="domain" description="Peptidase M16 C-terminal" evidence="2">
    <location>
        <begin position="187"/>
        <end position="363"/>
    </location>
</feature>
<comment type="caution">
    <text evidence="3">The sequence shown here is derived from an EMBL/GenBank/DDBJ whole genome shotgun (WGS) entry which is preliminary data.</text>
</comment>
<dbReference type="PANTHER" id="PTHR11851">
    <property type="entry name" value="METALLOPROTEASE"/>
    <property type="match status" value="1"/>
</dbReference>
<dbReference type="PANTHER" id="PTHR11851:SF224">
    <property type="entry name" value="PROCESSING PROTEASE"/>
    <property type="match status" value="1"/>
</dbReference>
<dbReference type="AlphaFoldDB" id="A0A7V4CHJ6"/>
<dbReference type="EMBL" id="DTBX01000063">
    <property type="protein sequence ID" value="HGQ55164.1"/>
    <property type="molecule type" value="Genomic_DNA"/>
</dbReference>
<dbReference type="Pfam" id="PF05193">
    <property type="entry name" value="Peptidase_M16_C"/>
    <property type="match status" value="1"/>
</dbReference>
<sequence>MNIFLTFLLLINLKEVEIKFPITADSLENGLKIYGYIDNKLPMVRLRVVIKAGSSYDPVGKEGLANLVINMLLRGTKYRSYEEIYNFVENFGGRLESQCDYDFSQIEIVTLSQYLDTMLFLIREILTMPKFANEDLIKLKTEILGRIKTSENFPSYLLTKEFIKNFYPKDYPYRHLPEGEINSLEKIEISDIKNFYETYYHPNNYFFILVGDFAKEKVKDKIDKLFSNLEKKEIPKLNIESFPKIEKRKMIIVKKRNINQSYILLGFEAPSGNHPDVIPLRVMNFIFGGGALNSRLGKLIREKEGLAYDVGSYFTRRVYPSQFICDMQTEIKNTDYAIDLILEELKNLKEKGIKRDELEQAKRFYFGNIPISIDSYSDKANIIREIILLDLGFDYLSHLLSEIKDLTCEKINKIAKEYIKDNFLLVIVSNIEKENLKVRDWEVEFIER</sequence>
<evidence type="ECO:0000313" key="3">
    <source>
        <dbReference type="EMBL" id="HGQ55164.1"/>
    </source>
</evidence>
<reference evidence="3" key="1">
    <citation type="journal article" date="2020" name="mSystems">
        <title>Genome- and Community-Level Interaction Insights into Carbon Utilization and Element Cycling Functions of Hydrothermarchaeota in Hydrothermal Sediment.</title>
        <authorList>
            <person name="Zhou Z."/>
            <person name="Liu Y."/>
            <person name="Xu W."/>
            <person name="Pan J."/>
            <person name="Luo Z.H."/>
            <person name="Li M."/>
        </authorList>
    </citation>
    <scope>NUCLEOTIDE SEQUENCE [LARGE SCALE GENOMIC DNA]</scope>
    <source>
        <strain evidence="3">SpSt-655</strain>
    </source>
</reference>
<dbReference type="InterPro" id="IPR011249">
    <property type="entry name" value="Metalloenz_LuxS/M16"/>
</dbReference>
<dbReference type="GO" id="GO:0046872">
    <property type="term" value="F:metal ion binding"/>
    <property type="evidence" value="ECO:0007669"/>
    <property type="project" value="InterPro"/>
</dbReference>
<dbReference type="SUPFAM" id="SSF63411">
    <property type="entry name" value="LuxS/MPP-like metallohydrolase"/>
    <property type="match status" value="2"/>
</dbReference>
<dbReference type="InterPro" id="IPR011765">
    <property type="entry name" value="Pept_M16_N"/>
</dbReference>
<feature type="domain" description="Peptidase M16 N-terminal" evidence="1">
    <location>
        <begin position="42"/>
        <end position="164"/>
    </location>
</feature>
<evidence type="ECO:0000259" key="1">
    <source>
        <dbReference type="Pfam" id="PF00675"/>
    </source>
</evidence>
<organism evidence="3">
    <name type="scientific">candidate division WOR-3 bacterium</name>
    <dbReference type="NCBI Taxonomy" id="2052148"/>
    <lineage>
        <taxon>Bacteria</taxon>
        <taxon>Bacteria division WOR-3</taxon>
    </lineage>
</organism>
<dbReference type="InterPro" id="IPR050361">
    <property type="entry name" value="MPP/UQCRC_Complex"/>
</dbReference>
<evidence type="ECO:0000259" key="2">
    <source>
        <dbReference type="Pfam" id="PF05193"/>
    </source>
</evidence>
<name>A0A7V4CHJ6_UNCW3</name>
<dbReference type="InterPro" id="IPR007863">
    <property type="entry name" value="Peptidase_M16_C"/>
</dbReference>
<accession>A0A7V4CHJ6</accession>
<dbReference type="Pfam" id="PF00675">
    <property type="entry name" value="Peptidase_M16"/>
    <property type="match status" value="1"/>
</dbReference>
<gene>
    <name evidence="3" type="ORF">ENU28_01710</name>
</gene>
<protein>
    <submittedName>
        <fullName evidence="3">Insulinase family protein</fullName>
    </submittedName>
</protein>
<dbReference type="Gene3D" id="3.30.830.10">
    <property type="entry name" value="Metalloenzyme, LuxS/M16 peptidase-like"/>
    <property type="match status" value="2"/>
</dbReference>
<proteinExistence type="predicted"/>